<evidence type="ECO:0000256" key="1">
    <source>
        <dbReference type="SAM" id="MobiDB-lite"/>
    </source>
</evidence>
<accession>A0A172YIL1</accession>
<dbReference type="KEGG" id="haa:A5892_17595"/>
<evidence type="ECO:0000313" key="3">
    <source>
        <dbReference type="Proteomes" id="UP000077875"/>
    </source>
</evidence>
<dbReference type="EMBL" id="CP015243">
    <property type="protein sequence ID" value="ANF59054.1"/>
    <property type="molecule type" value="Genomic_DNA"/>
</dbReference>
<protein>
    <submittedName>
        <fullName evidence="2">Uncharacterized protein</fullName>
    </submittedName>
</protein>
<name>A0A172YIL1_9GAMM</name>
<gene>
    <name evidence="2" type="ORF">A5892_17595</name>
</gene>
<sequence length="112" mass="12915">MPFVSDIHYLLGSTLRDSRQDRIGRVVGLDQHRERPIIDVLWSGERRVERVEISAEQLEALMRVARERAASQGVEVVDEPRRQAQSTAESESKLEKPRDEAVDERAPLRRRA</sequence>
<organism evidence="2 3">
    <name type="scientific">Halotalea alkalilenta</name>
    <dbReference type="NCBI Taxonomy" id="376489"/>
    <lineage>
        <taxon>Bacteria</taxon>
        <taxon>Pseudomonadati</taxon>
        <taxon>Pseudomonadota</taxon>
        <taxon>Gammaproteobacteria</taxon>
        <taxon>Oceanospirillales</taxon>
        <taxon>Halomonadaceae</taxon>
        <taxon>Halotalea</taxon>
    </lineage>
</organism>
<feature type="compositionally biased region" description="Basic and acidic residues" evidence="1">
    <location>
        <begin position="90"/>
        <end position="112"/>
    </location>
</feature>
<keyword evidence="3" id="KW-1185">Reference proteome</keyword>
<proteinExistence type="predicted"/>
<feature type="region of interest" description="Disordered" evidence="1">
    <location>
        <begin position="69"/>
        <end position="112"/>
    </location>
</feature>
<dbReference type="Proteomes" id="UP000077875">
    <property type="component" value="Chromosome"/>
</dbReference>
<dbReference type="AlphaFoldDB" id="A0A172YIL1"/>
<reference evidence="2 3" key="1">
    <citation type="submission" date="2016-04" db="EMBL/GenBank/DDBJ databases">
        <title>Complete Genome Sequence of Halotalea alkalilenta IHB B 13600.</title>
        <authorList>
            <person name="Swarnkar M.K."/>
            <person name="Sharma A."/>
            <person name="Kaushal K."/>
            <person name="Soni R."/>
            <person name="Rana S."/>
            <person name="Singh A.K."/>
            <person name="Gulati A."/>
        </authorList>
    </citation>
    <scope>NUCLEOTIDE SEQUENCE [LARGE SCALE GENOMIC DNA]</scope>
    <source>
        <strain evidence="2 3">IHB B 13600</strain>
    </source>
</reference>
<evidence type="ECO:0000313" key="2">
    <source>
        <dbReference type="EMBL" id="ANF59054.1"/>
    </source>
</evidence>